<dbReference type="HOGENOM" id="CLU_1908133_0_0_1"/>
<evidence type="ECO:0000313" key="4">
    <source>
        <dbReference type="Proteomes" id="UP000012065"/>
    </source>
</evidence>
<feature type="coiled-coil region" evidence="1">
    <location>
        <begin position="36"/>
        <end position="63"/>
    </location>
</feature>
<gene>
    <name evidence="3" type="ORF">BN14_06411</name>
</gene>
<feature type="region of interest" description="Disordered" evidence="2">
    <location>
        <begin position="78"/>
        <end position="133"/>
    </location>
</feature>
<accession>M5BYS1</accession>
<keyword evidence="1" id="KW-0175">Coiled coil</keyword>
<proteinExistence type="predicted"/>
<evidence type="ECO:0000256" key="2">
    <source>
        <dbReference type="SAM" id="MobiDB-lite"/>
    </source>
</evidence>
<sequence>MQAEQALLGQAQPTQQDVTPEQMAHMLRIEAECIRLRRDSAEAAALRQEVEILRAQLREQEQQQDYTMTTTTSDALETYSEGGMSDDTATEATIPEAGDTARRRMEYVERDLRSSMDSKDRSVSDLRMRMDDL</sequence>
<reference evidence="3 4" key="1">
    <citation type="journal article" date="2013" name="J. Biotechnol.">
        <title>Establishment and interpretation of the genome sequence of the phytopathogenic fungus Rhizoctonia solani AG1-IB isolate 7/3/14.</title>
        <authorList>
            <person name="Wibberg D.W."/>
            <person name="Jelonek L.J."/>
            <person name="Rupp O.R."/>
            <person name="Hennig M.H."/>
            <person name="Eikmeyer F.E."/>
            <person name="Goesmann A.G."/>
            <person name="Hartmann A.H."/>
            <person name="Borriss R.B."/>
            <person name="Grosch R.G."/>
            <person name="Puehler A.P."/>
            <person name="Schlueter A.S."/>
        </authorList>
    </citation>
    <scope>NUCLEOTIDE SEQUENCE [LARGE SCALE GENOMIC DNA]</scope>
    <source>
        <strain evidence="4">AG1-IB / isolate 7/3/14</strain>
    </source>
</reference>
<evidence type="ECO:0000313" key="3">
    <source>
        <dbReference type="EMBL" id="CCO32351.1"/>
    </source>
</evidence>
<protein>
    <submittedName>
        <fullName evidence="3">Uncharacterized protein</fullName>
    </submittedName>
</protein>
<name>M5BYS1_THACB</name>
<organism evidence="3 4">
    <name type="scientific">Thanatephorus cucumeris (strain AG1-IB / isolate 7/3/14)</name>
    <name type="common">Lettuce bottom rot fungus</name>
    <name type="synonym">Rhizoctonia solani</name>
    <dbReference type="NCBI Taxonomy" id="1108050"/>
    <lineage>
        <taxon>Eukaryota</taxon>
        <taxon>Fungi</taxon>
        <taxon>Dikarya</taxon>
        <taxon>Basidiomycota</taxon>
        <taxon>Agaricomycotina</taxon>
        <taxon>Agaricomycetes</taxon>
        <taxon>Cantharellales</taxon>
        <taxon>Ceratobasidiaceae</taxon>
        <taxon>Rhizoctonia</taxon>
        <taxon>Rhizoctonia solani AG-1</taxon>
    </lineage>
</organism>
<dbReference type="AlphaFoldDB" id="M5BYS1"/>
<feature type="compositionally biased region" description="Basic and acidic residues" evidence="2">
    <location>
        <begin position="99"/>
        <end position="133"/>
    </location>
</feature>
<dbReference type="Proteomes" id="UP000012065">
    <property type="component" value="Unassembled WGS sequence"/>
</dbReference>
<comment type="caution">
    <text evidence="3">The sequence shown here is derived from an EMBL/GenBank/DDBJ whole genome shotgun (WGS) entry which is preliminary data.</text>
</comment>
<evidence type="ECO:0000256" key="1">
    <source>
        <dbReference type="SAM" id="Coils"/>
    </source>
</evidence>
<dbReference type="EMBL" id="CAOJ01009692">
    <property type="protein sequence ID" value="CCO32351.1"/>
    <property type="molecule type" value="Genomic_DNA"/>
</dbReference>